<feature type="domain" description="SusD-like N-terminal" evidence="7">
    <location>
        <begin position="98"/>
        <end position="201"/>
    </location>
</feature>
<dbReference type="InterPro" id="IPR012944">
    <property type="entry name" value="SusD_RagB_dom"/>
</dbReference>
<dbReference type="SUPFAM" id="SSF48452">
    <property type="entry name" value="TPR-like"/>
    <property type="match status" value="1"/>
</dbReference>
<accession>A0ABR9TA53</accession>
<name>A0ABR9TA53_9SPHI</name>
<keyword evidence="4" id="KW-0472">Membrane</keyword>
<evidence type="ECO:0000259" key="6">
    <source>
        <dbReference type="Pfam" id="PF07980"/>
    </source>
</evidence>
<protein>
    <submittedName>
        <fullName evidence="8">RagB/SusD family nutrient uptake outer membrane protein</fullName>
    </submittedName>
</protein>
<keyword evidence="5" id="KW-0998">Cell outer membrane</keyword>
<keyword evidence="9" id="KW-1185">Reference proteome</keyword>
<proteinExistence type="inferred from homology"/>
<organism evidence="8 9">
    <name type="scientific">Sphingobacterium pedocola</name>
    <dbReference type="NCBI Taxonomy" id="2082722"/>
    <lineage>
        <taxon>Bacteria</taxon>
        <taxon>Pseudomonadati</taxon>
        <taxon>Bacteroidota</taxon>
        <taxon>Sphingobacteriia</taxon>
        <taxon>Sphingobacteriales</taxon>
        <taxon>Sphingobacteriaceae</taxon>
        <taxon>Sphingobacterium</taxon>
    </lineage>
</organism>
<comment type="caution">
    <text evidence="8">The sequence shown here is derived from an EMBL/GenBank/DDBJ whole genome shotgun (WGS) entry which is preliminary data.</text>
</comment>
<gene>
    <name evidence="8" type="ORF">C4F40_15915</name>
</gene>
<dbReference type="Pfam" id="PF07980">
    <property type="entry name" value="SusD_RagB"/>
    <property type="match status" value="1"/>
</dbReference>
<evidence type="ECO:0000259" key="7">
    <source>
        <dbReference type="Pfam" id="PF14322"/>
    </source>
</evidence>
<sequence length="638" mass="72501">MISIVVLLGGCQKFIDVVPDNVATIENAFSLRNEAEKYLFTCYSYLPKNANPLLNTGFLAGDEVWLPVAQREILGSNWHIARGAQSINNVLVNNWDGANDRTKISDEPLSYFRAIRDCNIFIENVSDLSKVPDLNADERSRWLGEVKFLKAYYHFLLMRAYGPIPIIRDNLPLDATAEQVRVEQRPVDEVVDYLVQLLDEAVATSVPLVIQDRALQLGRITKPIILAVKANILLTAASPLFNGNSDFSTFKNVKGESLFSPTEDQAKWQRAADAAAAAIESAESAGFILTKFNKAQFGQFKLSDSTVTVLSIGNGFNKRWQDEHIWANSNSQAWNIQRDAMPLLTPEAVVGTARQHLSVPIKIAEMFYSSHGVPISEDKTLDFTNRYTVRTATNNERFYIKEGYQTARLNFDREPRFYASLAFDGSVWFKFDTKSFTDEDTYVVEAKLNQRAGANNHGWINETGYFVRKLVNWEQSFTTSGISYQSYPWPDIRVSDMYLAYAEAENEANGPSANVYKYLDLVRERAGLGGVVESWANYSSNPAKPTTKEGLRDIIRQERTIELAFEGKRFWDLRRWKTAVNSLNQNITGWSVSQERTSDYYRLRTLFPQTFIAPRDYFWPLSERTLLVNPNLVQNVGW</sequence>
<dbReference type="InterPro" id="IPR011990">
    <property type="entry name" value="TPR-like_helical_dom_sf"/>
</dbReference>
<dbReference type="Pfam" id="PF14322">
    <property type="entry name" value="SusD-like_3"/>
    <property type="match status" value="1"/>
</dbReference>
<evidence type="ECO:0000256" key="3">
    <source>
        <dbReference type="ARBA" id="ARBA00022729"/>
    </source>
</evidence>
<evidence type="ECO:0000256" key="2">
    <source>
        <dbReference type="ARBA" id="ARBA00006275"/>
    </source>
</evidence>
<dbReference type="Gene3D" id="1.25.40.390">
    <property type="match status" value="1"/>
</dbReference>
<dbReference type="InterPro" id="IPR033985">
    <property type="entry name" value="SusD-like_N"/>
</dbReference>
<feature type="domain" description="RagB/SusD" evidence="6">
    <location>
        <begin position="323"/>
        <end position="638"/>
    </location>
</feature>
<comment type="subcellular location">
    <subcellularLocation>
        <location evidence="1">Cell outer membrane</location>
    </subcellularLocation>
</comment>
<dbReference type="Proteomes" id="UP000618319">
    <property type="component" value="Unassembled WGS sequence"/>
</dbReference>
<evidence type="ECO:0000313" key="9">
    <source>
        <dbReference type="Proteomes" id="UP000618319"/>
    </source>
</evidence>
<reference evidence="8 9" key="1">
    <citation type="submission" date="2018-02" db="EMBL/GenBank/DDBJ databases">
        <title>Sphingobacterium KA21.</title>
        <authorList>
            <person name="Vasarhelyi B.M."/>
            <person name="Deshmukh S."/>
            <person name="Balint B."/>
            <person name="Kukolya J."/>
        </authorList>
    </citation>
    <scope>NUCLEOTIDE SEQUENCE [LARGE SCALE GENOMIC DNA]</scope>
    <source>
        <strain evidence="8 9">Ka21</strain>
    </source>
</reference>
<keyword evidence="3" id="KW-0732">Signal</keyword>
<dbReference type="EMBL" id="PSKQ01000023">
    <property type="protein sequence ID" value="MBE8722213.1"/>
    <property type="molecule type" value="Genomic_DNA"/>
</dbReference>
<comment type="similarity">
    <text evidence="2">Belongs to the SusD family.</text>
</comment>
<evidence type="ECO:0000256" key="5">
    <source>
        <dbReference type="ARBA" id="ARBA00023237"/>
    </source>
</evidence>
<evidence type="ECO:0000256" key="1">
    <source>
        <dbReference type="ARBA" id="ARBA00004442"/>
    </source>
</evidence>
<evidence type="ECO:0000313" key="8">
    <source>
        <dbReference type="EMBL" id="MBE8722213.1"/>
    </source>
</evidence>
<evidence type="ECO:0000256" key="4">
    <source>
        <dbReference type="ARBA" id="ARBA00023136"/>
    </source>
</evidence>